<dbReference type="EMBL" id="UINC01132294">
    <property type="protein sequence ID" value="SVD14517.1"/>
    <property type="molecule type" value="Genomic_DNA"/>
</dbReference>
<name>A0A382SZ54_9ZZZZ</name>
<reference evidence="1" key="1">
    <citation type="submission" date="2018-05" db="EMBL/GenBank/DDBJ databases">
        <authorList>
            <person name="Lanie J.A."/>
            <person name="Ng W.-L."/>
            <person name="Kazmierczak K.M."/>
            <person name="Andrzejewski T.M."/>
            <person name="Davidsen T.M."/>
            <person name="Wayne K.J."/>
            <person name="Tettelin H."/>
            <person name="Glass J.I."/>
            <person name="Rusch D."/>
            <person name="Podicherti R."/>
            <person name="Tsui H.-C.T."/>
            <person name="Winkler M.E."/>
        </authorList>
    </citation>
    <scope>NUCLEOTIDE SEQUENCE</scope>
</reference>
<organism evidence="1">
    <name type="scientific">marine metagenome</name>
    <dbReference type="NCBI Taxonomy" id="408172"/>
    <lineage>
        <taxon>unclassified sequences</taxon>
        <taxon>metagenomes</taxon>
        <taxon>ecological metagenomes</taxon>
    </lineage>
</organism>
<evidence type="ECO:0000313" key="1">
    <source>
        <dbReference type="EMBL" id="SVD14517.1"/>
    </source>
</evidence>
<sequence>VINDARTRNDSEIKIGIKAHQIGICNIPVNSG</sequence>
<feature type="non-terminal residue" evidence="1">
    <location>
        <position position="32"/>
    </location>
</feature>
<gene>
    <name evidence="1" type="ORF">METZ01_LOCUS367371</name>
</gene>
<dbReference type="AlphaFoldDB" id="A0A382SZ54"/>
<accession>A0A382SZ54</accession>
<protein>
    <submittedName>
        <fullName evidence="1">Uncharacterized protein</fullName>
    </submittedName>
</protein>
<proteinExistence type="predicted"/>
<feature type="non-terminal residue" evidence="1">
    <location>
        <position position="1"/>
    </location>
</feature>